<dbReference type="Gramene" id="HORVU.MOREX.r3.3HG0224870.1">
    <property type="protein sequence ID" value="HORVU.MOREX.r3.3HG0224870.1.CDS1"/>
    <property type="gene ID" value="HORVU.MOREX.r3.3HG0224870"/>
</dbReference>
<proteinExistence type="inferred from homology"/>
<dbReference type="Gramene" id="HORVU.MOREX.r2.3HG0186610.1">
    <property type="protein sequence ID" value="HORVU.MOREX.r2.3HG0186610.1.CDS.1"/>
    <property type="gene ID" value="HORVU.MOREX.r2.3HG0186610"/>
</dbReference>
<dbReference type="Proteomes" id="UP000011116">
    <property type="component" value="Chromosome 3H"/>
</dbReference>
<keyword evidence="9" id="KW-1185">Reference proteome</keyword>
<protein>
    <recommendedName>
        <fullName evidence="10">NB-ARC domain-containing protein</fullName>
    </recommendedName>
</protein>
<reference evidence="8" key="2">
    <citation type="submission" date="2020-10" db="EMBL/GenBank/DDBJ databases">
        <authorList>
            <person name="Scholz U."/>
            <person name="Mascher M."/>
            <person name="Fiebig A."/>
        </authorList>
    </citation>
    <scope>NUCLEOTIDE SEQUENCE [LARGE SCALE GENOMIC DNA]</scope>
    <source>
        <strain evidence="8">cv. Morex</strain>
    </source>
</reference>
<organism evidence="8 9">
    <name type="scientific">Hordeum vulgare subsp. vulgare</name>
    <name type="common">Domesticated barley</name>
    <dbReference type="NCBI Taxonomy" id="112509"/>
    <lineage>
        <taxon>Eukaryota</taxon>
        <taxon>Viridiplantae</taxon>
        <taxon>Streptophyta</taxon>
        <taxon>Embryophyta</taxon>
        <taxon>Tracheophyta</taxon>
        <taxon>Spermatophyta</taxon>
        <taxon>Magnoliopsida</taxon>
        <taxon>Liliopsida</taxon>
        <taxon>Poales</taxon>
        <taxon>Poaceae</taxon>
        <taxon>BOP clade</taxon>
        <taxon>Pooideae</taxon>
        <taxon>Triticodae</taxon>
        <taxon>Triticeae</taxon>
        <taxon>Hordeinae</taxon>
        <taxon>Hordeum</taxon>
    </lineage>
</organism>
<comment type="similarity">
    <text evidence="1">Belongs to the disease resistance NB-LRR family.</text>
</comment>
<dbReference type="SUPFAM" id="SSF52540">
    <property type="entry name" value="P-loop containing nucleoside triphosphate hydrolases"/>
    <property type="match status" value="1"/>
</dbReference>
<dbReference type="InterPro" id="IPR041118">
    <property type="entry name" value="Rx_N"/>
</dbReference>
<dbReference type="PRINTS" id="PR00364">
    <property type="entry name" value="DISEASERSIST"/>
</dbReference>
<reference evidence="8" key="3">
    <citation type="submission" date="2022-01" db="UniProtKB">
        <authorList>
            <consortium name="EnsemblPlants"/>
        </authorList>
    </citation>
    <scope>IDENTIFICATION</scope>
    <source>
        <strain evidence="8">subsp. vulgare</strain>
    </source>
</reference>
<evidence type="ECO:0000256" key="1">
    <source>
        <dbReference type="ARBA" id="ARBA00008894"/>
    </source>
</evidence>
<dbReference type="PANTHER" id="PTHR33377">
    <property type="entry name" value="OS10G0134700 PROTEIN-RELATED"/>
    <property type="match status" value="1"/>
</dbReference>
<feature type="domain" description="Disease resistance N-terminal" evidence="7">
    <location>
        <begin position="41"/>
        <end position="106"/>
    </location>
</feature>
<dbReference type="EnsemblPlants" id="HORVU.MOREX.r3.3HG0224870.1">
    <property type="protein sequence ID" value="HORVU.MOREX.r3.3HG0224870.1.CDS1"/>
    <property type="gene ID" value="HORVU.MOREX.r3.3HG0224870"/>
</dbReference>
<dbReference type="Gene3D" id="3.40.50.300">
    <property type="entry name" value="P-loop containing nucleotide triphosphate hydrolases"/>
    <property type="match status" value="1"/>
</dbReference>
<keyword evidence="4" id="KW-0547">Nucleotide-binding</keyword>
<dbReference type="Pfam" id="PF00931">
    <property type="entry name" value="NB-ARC"/>
    <property type="match status" value="1"/>
</dbReference>
<dbReference type="GO" id="GO:0043531">
    <property type="term" value="F:ADP binding"/>
    <property type="evidence" value="ECO:0007669"/>
    <property type="project" value="InterPro"/>
</dbReference>
<keyword evidence="5" id="KW-0611">Plant defense</keyword>
<evidence type="ECO:0000259" key="6">
    <source>
        <dbReference type="Pfam" id="PF00931"/>
    </source>
</evidence>
<evidence type="ECO:0000256" key="5">
    <source>
        <dbReference type="ARBA" id="ARBA00022821"/>
    </source>
</evidence>
<name>A0A8I7B4L6_HORVV</name>
<dbReference type="PANTHER" id="PTHR33377:SF113">
    <property type="entry name" value="AAA+ ATPASE DOMAIN-CONTAINING PROTEIN"/>
    <property type="match status" value="1"/>
</dbReference>
<reference evidence="9" key="1">
    <citation type="journal article" date="2012" name="Nature">
        <title>A physical, genetic and functional sequence assembly of the barley genome.</title>
        <authorList>
            <consortium name="The International Barley Genome Sequencing Consortium"/>
            <person name="Mayer K.F."/>
            <person name="Waugh R."/>
            <person name="Brown J.W."/>
            <person name="Schulman A."/>
            <person name="Langridge P."/>
            <person name="Platzer M."/>
            <person name="Fincher G.B."/>
            <person name="Muehlbauer G.J."/>
            <person name="Sato K."/>
            <person name="Close T.J."/>
            <person name="Wise R.P."/>
            <person name="Stein N."/>
        </authorList>
    </citation>
    <scope>NUCLEOTIDE SEQUENCE [LARGE SCALE GENOMIC DNA]</scope>
    <source>
        <strain evidence="9">cv. Morex</strain>
    </source>
</reference>
<accession>A0A8I7B4L6</accession>
<dbReference type="GO" id="GO:0006952">
    <property type="term" value="P:defense response"/>
    <property type="evidence" value="ECO:0007669"/>
    <property type="project" value="UniProtKB-KW"/>
</dbReference>
<evidence type="ECO:0000256" key="4">
    <source>
        <dbReference type="ARBA" id="ARBA00022741"/>
    </source>
</evidence>
<evidence type="ECO:0000256" key="3">
    <source>
        <dbReference type="ARBA" id="ARBA00022737"/>
    </source>
</evidence>
<evidence type="ECO:0000313" key="9">
    <source>
        <dbReference type="Proteomes" id="UP000011116"/>
    </source>
</evidence>
<keyword evidence="3" id="KW-0677">Repeat</keyword>
<feature type="domain" description="NB-ARC" evidence="6">
    <location>
        <begin position="218"/>
        <end position="376"/>
    </location>
</feature>
<evidence type="ECO:0000313" key="8">
    <source>
        <dbReference type="EnsemblPlants" id="HORVU.MOREX.r3.3HG0224870.1.CDS1"/>
    </source>
</evidence>
<dbReference type="Gene3D" id="1.20.5.4130">
    <property type="match status" value="1"/>
</dbReference>
<evidence type="ECO:0008006" key="10">
    <source>
        <dbReference type="Google" id="ProtNLM"/>
    </source>
</evidence>
<sequence>MDVVGAASWLVQVVLEKLVSDGIDAAWAVAHSTDPDPDPGGDVHRLRSRLQSLHLVLSAAQERVPRARSEALLGSLRRLHRLACDADNLLDEMLYHQIHRQLHPDEASGTSSSLSAVQSVVSKIRGAKRARLGGDEGATATVRIDGILKRMCEAGDDVREAIKMERLDAAVVTCSGQGAGMDHRGWTTAYVTEPKIFGRDAVKEHIVQTIVSGEKACGVSLSVLPIVGNGGVGKTTLAQLVYSDARVQGCFSKRVWISVSADFDEVRLTREMLDCVSTGVSKHEGITNLNKLQEILDEDLKSKRLLLVLDDMWEDSDKGRWDKLLAPLRCSMNGNVILVTTRNHSVVKMISTMDAVHLDGLKDEDFWLMFKSCAFGDEKYEGHPSLQVIGKRIANKLKGYP</sequence>
<dbReference type="SMR" id="A0A8I7B4L6"/>
<dbReference type="InterPro" id="IPR002182">
    <property type="entry name" value="NB-ARC"/>
</dbReference>
<evidence type="ECO:0000259" key="7">
    <source>
        <dbReference type="Pfam" id="PF18052"/>
    </source>
</evidence>
<dbReference type="Pfam" id="PF18052">
    <property type="entry name" value="Rx_N"/>
    <property type="match status" value="1"/>
</dbReference>
<keyword evidence="2" id="KW-0433">Leucine-rich repeat</keyword>
<dbReference type="AlphaFoldDB" id="A0A8I7B4L6"/>
<dbReference type="InterPro" id="IPR027417">
    <property type="entry name" value="P-loop_NTPase"/>
</dbReference>
<evidence type="ECO:0000256" key="2">
    <source>
        <dbReference type="ARBA" id="ARBA00022614"/>
    </source>
</evidence>